<dbReference type="RefSeq" id="WP_139987023.1">
    <property type="nucleotide sequence ID" value="NZ_VENP01000030.1"/>
</dbReference>
<name>A0A5C5BDF8_9MICO</name>
<dbReference type="PANTHER" id="PTHR14136:SF17">
    <property type="entry name" value="BTB_POZ DOMAIN-CONTAINING PROTEIN KCTD9"/>
    <property type="match status" value="1"/>
</dbReference>
<dbReference type="AlphaFoldDB" id="A0A5C5BDF8"/>
<evidence type="ECO:0000313" key="2">
    <source>
        <dbReference type="Proteomes" id="UP000313849"/>
    </source>
</evidence>
<keyword evidence="2" id="KW-1185">Reference proteome</keyword>
<dbReference type="OrthoDB" id="2579959at2"/>
<reference evidence="1 2" key="1">
    <citation type="submission" date="2019-06" db="EMBL/GenBank/DDBJ databases">
        <title>Draft genome sequence of Miniimonas arenae KCTC 19750T isolated from sea sand.</title>
        <authorList>
            <person name="Park S.-J."/>
        </authorList>
    </citation>
    <scope>NUCLEOTIDE SEQUENCE [LARGE SCALE GENOMIC DNA]</scope>
    <source>
        <strain evidence="1 2">KCTC 19750</strain>
    </source>
</reference>
<comment type="caution">
    <text evidence="1">The sequence shown here is derived from an EMBL/GenBank/DDBJ whole genome shotgun (WGS) entry which is preliminary data.</text>
</comment>
<dbReference type="Proteomes" id="UP000313849">
    <property type="component" value="Unassembled WGS sequence"/>
</dbReference>
<accession>A0A5C5BDF8</accession>
<gene>
    <name evidence="1" type="ORF">FH969_08915</name>
</gene>
<dbReference type="Gene3D" id="2.160.20.80">
    <property type="entry name" value="E3 ubiquitin-protein ligase SopA"/>
    <property type="match status" value="1"/>
</dbReference>
<sequence>MVTPRRPAAVRPPAVEPVLLPDLTVVDPAGLHPHAELEGVRIALDAALDPDDAVDASHAEIFSSELSGLRAARVAARGARLRETRLTEPDVTVLDAPASDWRDAEVLGGRFGSADLHDGELRRVSLVGVRLRYLNLRAARLADVVLRDCVVDELDLVEASAERVALPGSRVGRLDLQHARLVDVDLRGCDIEEVVGPRWLAGAVVDSAQLMSLAPALATAVGLRVVG</sequence>
<organism evidence="1 2">
    <name type="scientific">Miniimonas arenae</name>
    <dbReference type="NCBI Taxonomy" id="676201"/>
    <lineage>
        <taxon>Bacteria</taxon>
        <taxon>Bacillati</taxon>
        <taxon>Actinomycetota</taxon>
        <taxon>Actinomycetes</taxon>
        <taxon>Micrococcales</taxon>
        <taxon>Beutenbergiaceae</taxon>
        <taxon>Miniimonas</taxon>
    </lineage>
</organism>
<evidence type="ECO:0000313" key="1">
    <source>
        <dbReference type="EMBL" id="TNU73888.1"/>
    </source>
</evidence>
<dbReference type="SUPFAM" id="SSF141571">
    <property type="entry name" value="Pentapeptide repeat-like"/>
    <property type="match status" value="1"/>
</dbReference>
<dbReference type="PANTHER" id="PTHR14136">
    <property type="entry name" value="BTB_POZ DOMAIN-CONTAINING PROTEIN KCTD9"/>
    <property type="match status" value="1"/>
</dbReference>
<dbReference type="EMBL" id="VENP01000030">
    <property type="protein sequence ID" value="TNU73888.1"/>
    <property type="molecule type" value="Genomic_DNA"/>
</dbReference>
<dbReference type="InterPro" id="IPR051082">
    <property type="entry name" value="Pentapeptide-BTB/POZ_domain"/>
</dbReference>
<proteinExistence type="predicted"/>
<protein>
    <submittedName>
        <fullName evidence="1">Pentapeptide repeat-containing protein</fullName>
    </submittedName>
</protein>